<dbReference type="RefSeq" id="XP_002418909.1">
    <property type="nucleotide sequence ID" value="XM_002418864.1"/>
</dbReference>
<organism evidence="3 4">
    <name type="scientific">Candida dubliniensis (strain CD36 / ATCC MYA-646 / CBS 7987 / NCPF 3949 / NRRL Y-17841)</name>
    <name type="common">Yeast</name>
    <dbReference type="NCBI Taxonomy" id="573826"/>
    <lineage>
        <taxon>Eukaryota</taxon>
        <taxon>Fungi</taxon>
        <taxon>Dikarya</taxon>
        <taxon>Ascomycota</taxon>
        <taxon>Saccharomycotina</taxon>
        <taxon>Pichiomycetes</taxon>
        <taxon>Debaryomycetaceae</taxon>
        <taxon>Candida/Lodderomyces clade</taxon>
        <taxon>Candida</taxon>
    </lineage>
</organism>
<feature type="region of interest" description="Disordered" evidence="1">
    <location>
        <begin position="1"/>
        <end position="41"/>
    </location>
</feature>
<feature type="compositionally biased region" description="Polar residues" evidence="1">
    <location>
        <begin position="148"/>
        <end position="160"/>
    </location>
</feature>
<dbReference type="HOGENOM" id="CLU_018056_0_0_1"/>
<reference evidence="3 4" key="1">
    <citation type="journal article" date="2009" name="Genome Res.">
        <title>Comparative genomics of the fungal pathogens Candida dubliniensis and Candida albicans.</title>
        <authorList>
            <person name="Jackson A.P."/>
            <person name="Gamble J.A."/>
            <person name="Yeomans T."/>
            <person name="Moran G.P."/>
            <person name="Saunders D."/>
            <person name="Harris D."/>
            <person name="Aslett M."/>
            <person name="Barrell J.F."/>
            <person name="Butler G."/>
            <person name="Citiulo F."/>
            <person name="Coleman D.C."/>
            <person name="de Groot P.W.J."/>
            <person name="Goodwin T.J."/>
            <person name="Quail M.A."/>
            <person name="McQuillan J."/>
            <person name="Munro C.A."/>
            <person name="Pain A."/>
            <person name="Poulter R.T."/>
            <person name="Rajandream M.A."/>
            <person name="Renauld H."/>
            <person name="Spiering M.J."/>
            <person name="Tivey A."/>
            <person name="Gow N.A.R."/>
            <person name="Barrell B."/>
            <person name="Sullivan D.J."/>
            <person name="Berriman M."/>
        </authorList>
    </citation>
    <scope>NUCLEOTIDE SEQUENCE [LARGE SCALE GENOMIC DNA]</scope>
    <source>
        <strain evidence="4">CD36 / ATCC MYA-646 / CBS 7987 / NCPF 3949 / NRRL Y-17841</strain>
    </source>
</reference>
<dbReference type="eggNOG" id="ENOG502QR9U">
    <property type="taxonomic scope" value="Eukaryota"/>
</dbReference>
<feature type="compositionally biased region" description="Low complexity" evidence="1">
    <location>
        <begin position="7"/>
        <end position="26"/>
    </location>
</feature>
<dbReference type="CGD" id="CAL0000166703">
    <property type="gene designation" value="Cd36_24360"/>
</dbReference>
<accession>B9WCU2</accession>
<evidence type="ECO:0000313" key="3">
    <source>
        <dbReference type="EMBL" id="CAX44216.1"/>
    </source>
</evidence>
<name>B9WCU2_CANDC</name>
<keyword evidence="4" id="KW-1185">Reference proteome</keyword>
<protein>
    <submittedName>
        <fullName evidence="3">Uncharacterized protein</fullName>
    </submittedName>
</protein>
<gene>
    <name evidence="2" type="ordered locus">Cd36_24360</name>
    <name evidence="3" type="ORF">CD36_24360</name>
</gene>
<dbReference type="VEuPathDB" id="FungiDB:CD36_24360"/>
<evidence type="ECO:0000313" key="4">
    <source>
        <dbReference type="Proteomes" id="UP000002605"/>
    </source>
</evidence>
<sequence>MFKKLRSNSTVSQSRRTSTSDSQQQSARGNHEFRRHSQPNPIINYEILHSTSAMNGNHFRQNDSESAIIDESSDQEMSPLTTTQSNQSTTLSEANTLFIDRHQRLELQDSYIDNFTMYLPFVIRQMRLIEERRYRESQEYRNENEQSTTGNSSGNDVSQQTQGHVIIPEIAGDDLDDISTIFDEAHVPLETFAMTHYKILEKQLSSFDVRRSFIIVAGMLKHNTYIFPSAESFELFKQLRSSIKKHRKNSIMVYDNQGTIKRASSSSSTNIKREDIDQQSEGIIIDDRPHIIPLDQKLKGLGLPLFKIQTPYLSSFRKSTPCIIFKRYKEVPQPPPSPSTPSSSSTSSLASSLPAKIKVKSPLKSSDEYTLGKEDFEFETYNFCQVYSKYFQSFRRFIFEFTPLDQPSFKVIMFQSNLRPFADFLYKKTRFRVIGPAMLSGVVQHYNPHMRLLVIDDDKPSLVDNIINKKPNSGLGLTTITSTATITAAAGGLLLKRKSNDKKLKTYIEFNYDDPNTFINPIPNNAFTDEDNISQATNTSSYISNDLPPFGCFKDSMLYRTNSSLLPKKYTEEGKIQIYQDKSFLLDKDENSTLSIDIDSMVLLCVMATLRDISIKNAGRTNTQRAFGIGFANRISYGLEPSHAGIIGL</sequence>
<proteinExistence type="predicted"/>
<feature type="region of interest" description="Disordered" evidence="1">
    <location>
        <begin position="138"/>
        <end position="160"/>
    </location>
</feature>
<dbReference type="KEGG" id="cdu:CD36_24360"/>
<dbReference type="EMBL" id="FM992689">
    <property type="protein sequence ID" value="CAX44216.1"/>
    <property type="molecule type" value="Genomic_DNA"/>
</dbReference>
<dbReference type="Proteomes" id="UP000002605">
    <property type="component" value="Chromosome 2"/>
</dbReference>
<feature type="compositionally biased region" description="Low complexity" evidence="1">
    <location>
        <begin position="340"/>
        <end position="349"/>
    </location>
</feature>
<feature type="region of interest" description="Disordered" evidence="1">
    <location>
        <begin position="329"/>
        <end position="349"/>
    </location>
</feature>
<dbReference type="AlphaFoldDB" id="B9WCU2"/>
<evidence type="ECO:0000256" key="1">
    <source>
        <dbReference type="SAM" id="MobiDB-lite"/>
    </source>
</evidence>
<dbReference type="OrthoDB" id="4024171at2759"/>
<evidence type="ECO:0000313" key="2">
    <source>
        <dbReference type="CGD" id="CAL0000166703"/>
    </source>
</evidence>
<dbReference type="GeneID" id="8046437"/>